<dbReference type="Proteomes" id="UP000467841">
    <property type="component" value="Unassembled WGS sequence"/>
</dbReference>
<feature type="domain" description="C2H2-type" evidence="4">
    <location>
        <begin position="233"/>
        <end position="254"/>
    </location>
</feature>
<keyword evidence="1" id="KW-0833">Ubl conjugation pathway</keyword>
<dbReference type="InterPro" id="IPR001394">
    <property type="entry name" value="Peptidase_C19_UCH"/>
</dbReference>
<evidence type="ECO:0000259" key="4">
    <source>
        <dbReference type="PROSITE" id="PS00028"/>
    </source>
</evidence>
<evidence type="ECO:0000256" key="3">
    <source>
        <dbReference type="SAM" id="MobiDB-lite"/>
    </source>
</evidence>
<feature type="compositionally biased region" description="Polar residues" evidence="3">
    <location>
        <begin position="741"/>
        <end position="757"/>
    </location>
</feature>
<comment type="caution">
    <text evidence="5">The sequence shown here is derived from an EMBL/GenBank/DDBJ whole genome shotgun (WGS) entry which is preliminary data.</text>
</comment>
<dbReference type="InterPro" id="IPR006865">
    <property type="entry name" value="DUF629"/>
</dbReference>
<dbReference type="GO" id="GO:0016579">
    <property type="term" value="P:protein deubiquitination"/>
    <property type="evidence" value="ECO:0007669"/>
    <property type="project" value="InterPro"/>
</dbReference>
<dbReference type="InterPro" id="IPR052398">
    <property type="entry name" value="Ubiquitin_hydrolase_53/54"/>
</dbReference>
<dbReference type="OrthoDB" id="1102967at2759"/>
<evidence type="ECO:0000313" key="6">
    <source>
        <dbReference type="Proteomes" id="UP000467841"/>
    </source>
</evidence>
<dbReference type="Pfam" id="PF04781">
    <property type="entry name" value="DUF627"/>
    <property type="match status" value="1"/>
</dbReference>
<reference evidence="5" key="1">
    <citation type="submission" date="2020-01" db="EMBL/GenBank/DDBJ databases">
        <authorList>
            <person name="Mishra B."/>
        </authorList>
    </citation>
    <scope>NUCLEOTIDE SEQUENCE [LARGE SCALE GENOMIC DNA]</scope>
</reference>
<dbReference type="PANTHER" id="PTHR22975:SF20">
    <property type="entry name" value="UBIQUITIN CARBOXYL-TERMINAL HYDROLASE-RELATED PROTEIN-RELATED"/>
    <property type="match status" value="1"/>
</dbReference>
<keyword evidence="6" id="KW-1185">Reference proteome</keyword>
<feature type="region of interest" description="Disordered" evidence="3">
    <location>
        <begin position="702"/>
        <end position="765"/>
    </location>
</feature>
<dbReference type="InterPro" id="IPR038765">
    <property type="entry name" value="Papain-like_cys_pep_sf"/>
</dbReference>
<name>A0A6D2IMX2_9BRAS</name>
<dbReference type="InterPro" id="IPR013087">
    <property type="entry name" value="Znf_C2H2_type"/>
</dbReference>
<dbReference type="AlphaFoldDB" id="A0A6D2IMX2"/>
<accession>A0A6D2IMX2</accession>
<evidence type="ECO:0000256" key="2">
    <source>
        <dbReference type="ARBA" id="ARBA00022801"/>
    </source>
</evidence>
<protein>
    <recommendedName>
        <fullName evidence="4">C2H2-type domain-containing protein</fullName>
    </recommendedName>
</protein>
<gene>
    <name evidence="5" type="ORF">MERR_LOCUS16204</name>
</gene>
<dbReference type="InterPro" id="IPR006866">
    <property type="entry name" value="DUF627_N"/>
</dbReference>
<evidence type="ECO:0000313" key="5">
    <source>
        <dbReference type="EMBL" id="CAA7028969.1"/>
    </source>
</evidence>
<dbReference type="Pfam" id="PF04780">
    <property type="entry name" value="DUF629"/>
    <property type="match status" value="1"/>
</dbReference>
<proteinExistence type="predicted"/>
<dbReference type="PROSITE" id="PS00028">
    <property type="entry name" value="ZINC_FINGER_C2H2_1"/>
    <property type="match status" value="1"/>
</dbReference>
<feature type="compositionally biased region" description="Acidic residues" evidence="3">
    <location>
        <begin position="725"/>
        <end position="738"/>
    </location>
</feature>
<organism evidence="5 6">
    <name type="scientific">Microthlaspi erraticum</name>
    <dbReference type="NCBI Taxonomy" id="1685480"/>
    <lineage>
        <taxon>Eukaryota</taxon>
        <taxon>Viridiplantae</taxon>
        <taxon>Streptophyta</taxon>
        <taxon>Embryophyta</taxon>
        <taxon>Tracheophyta</taxon>
        <taxon>Spermatophyta</taxon>
        <taxon>Magnoliopsida</taxon>
        <taxon>eudicotyledons</taxon>
        <taxon>Gunneridae</taxon>
        <taxon>Pentapetalae</taxon>
        <taxon>rosids</taxon>
        <taxon>malvids</taxon>
        <taxon>Brassicales</taxon>
        <taxon>Brassicaceae</taxon>
        <taxon>Coluteocarpeae</taxon>
        <taxon>Microthlaspi</taxon>
    </lineage>
</organism>
<feature type="compositionally biased region" description="Basic residues" evidence="3">
    <location>
        <begin position="711"/>
        <end position="721"/>
    </location>
</feature>
<sequence length="1081" mass="123786">MDLSEDAKRQKLVEDYFTQGDYINALGVIEDSISERGIQKLPRALNFIEGSVLFEQGKKTEHIGLKLAFLLSSVECYTVDPGVHAYAAMALLELAKHLDSALYYRKAKKAAESNLSFLASFDRLSLDEEDTKRTLESVLQVAESKILLGVTGKISEPNVREAENVRVVDAVAGKRLKSYWAGMGAESKKKFLRVSIAELTSYVEGLFGREGEEEWEQVLDSARRNKKWRFWMCRTCSLKFFHHKKFKNHLEQAHAAKFKPSTTKHMAQRVDEVWAGMLSSAAAEWEPVDTVAAGEMIKTRLELVKAFVYENGWSRDWPLAADGERRKLLKQIQLLLVLLRERKILSCGVRDWMMQLLIKHLAEFEVSEHTVTTECRIVERPQSICFLECRELNQIIDLLKLIKCKRDDGGYLVSREVESLWRRARVKEKIEIDDQFSYMLVDKRLLRDEIASFDDEGAIDFCGQDVYYAKTHPQGDDIITWLLDFSLEYESFEFPKSIRAYNLDVWVAVLRAIHFTCRDVGAKYAKKLSILGYDAGLIDAINLCVCENKRRSDIPEHQWNSYASLLGDECEERLTNDSECSLNTRLFLCAVRDVLEGAAHPAFDFADLEDCLKLIHGHKNLSDDIVLERIHLMRSVVADKVPLADSKILLVENSRIGLLNDLIRLSVFDHRPYIVHLLKSFLRDKLDEMVAAAEAADLISQEQQEKEKNLRSKKNKHRKKKVVEDAVEPESAEEDAVEPESTISSETARVEISSTTDNQEESAKDMRILTGEDSTLEEGPAICNLALGMTLKALCNIKVLKEYLVQNRHWFPENVEEQVSFALQNFLTAFVSNQIKEEGLYSYLLGNLLASLEDAHFMSSNAVELLVSILEFWPCWKTPEPESVVTHLFKLEEYERMSCSKCRKKPNYPEQSSYGVVMAADSIRELKYAFGDIKFEDILKVIRMEEKMLCDIKTGGCGKENLVHHMISTCPPIFTIVLEWEKDEIENEISETTKALEWEIDMSRVYEGLQPNTKYRLVSMVGCGEDEEHICMAFKKNRWVSFRHGALAKMAVGSWKSVVRFCGEKKIRPQILFYEANKLPN</sequence>
<dbReference type="SUPFAM" id="SSF54001">
    <property type="entry name" value="Cysteine proteinases"/>
    <property type="match status" value="1"/>
</dbReference>
<dbReference type="PANTHER" id="PTHR22975">
    <property type="entry name" value="UBIQUITIN SPECIFIC PROTEINASE"/>
    <property type="match status" value="1"/>
</dbReference>
<dbReference type="EMBL" id="CACVBM020001074">
    <property type="protein sequence ID" value="CAA7028969.1"/>
    <property type="molecule type" value="Genomic_DNA"/>
</dbReference>
<evidence type="ECO:0000256" key="1">
    <source>
        <dbReference type="ARBA" id="ARBA00022786"/>
    </source>
</evidence>
<keyword evidence="2" id="KW-0378">Hydrolase</keyword>
<dbReference type="GO" id="GO:0004843">
    <property type="term" value="F:cysteine-type deubiquitinase activity"/>
    <property type="evidence" value="ECO:0007669"/>
    <property type="project" value="InterPro"/>
</dbReference>
<dbReference type="Pfam" id="PF00443">
    <property type="entry name" value="UCH"/>
    <property type="match status" value="1"/>
</dbReference>
<dbReference type="Gene3D" id="3.90.70.10">
    <property type="entry name" value="Cysteine proteinases"/>
    <property type="match status" value="1"/>
</dbReference>